<dbReference type="Proteomes" id="UP001150641">
    <property type="component" value="Unassembled WGS sequence"/>
</dbReference>
<keyword evidence="2" id="KW-1185">Reference proteome</keyword>
<gene>
    <name evidence="1" type="ORF">MUA00_05370</name>
</gene>
<organism evidence="1 2">
    <name type="scientific">Dryocola boscaweniae</name>
    <dbReference type="NCBI Taxonomy" id="2925397"/>
    <lineage>
        <taxon>Bacteria</taxon>
        <taxon>Pseudomonadati</taxon>
        <taxon>Pseudomonadota</taxon>
        <taxon>Gammaproteobacteria</taxon>
        <taxon>Enterobacterales</taxon>
        <taxon>Enterobacteriaceae</taxon>
        <taxon>Dryocola</taxon>
    </lineage>
</organism>
<dbReference type="EMBL" id="JALHAP010000072">
    <property type="protein sequence ID" value="MCT4701235.1"/>
    <property type="molecule type" value="Genomic_DNA"/>
</dbReference>
<dbReference type="RefSeq" id="WP_271130461.1">
    <property type="nucleotide sequence ID" value="NZ_JALHAP010000072.1"/>
</dbReference>
<evidence type="ECO:0000313" key="2">
    <source>
        <dbReference type="Proteomes" id="UP001150641"/>
    </source>
</evidence>
<comment type="caution">
    <text evidence="1">The sequence shown here is derived from an EMBL/GenBank/DDBJ whole genome shotgun (WGS) entry which is preliminary data.</text>
</comment>
<accession>A0A9X2W543</accession>
<dbReference type="AlphaFoldDB" id="A0A9X2W543"/>
<reference evidence="1" key="1">
    <citation type="submission" date="2022-03" db="EMBL/GenBank/DDBJ databases">
        <title>Proposal of a novel genus Dryocolo and two novel species.</title>
        <authorList>
            <person name="Maddock D.W."/>
            <person name="Brady C.L."/>
            <person name="Denman S."/>
            <person name="Arnold D."/>
        </authorList>
    </citation>
    <scope>NUCLEOTIDE SEQUENCE</scope>
    <source>
        <strain evidence="1">H6W4</strain>
    </source>
</reference>
<evidence type="ECO:0000313" key="1">
    <source>
        <dbReference type="EMBL" id="MCT4701235.1"/>
    </source>
</evidence>
<proteinExistence type="predicted"/>
<protein>
    <recommendedName>
        <fullName evidence="3">Tail fiber protein</fullName>
    </recommendedName>
</protein>
<evidence type="ECO:0008006" key="3">
    <source>
        <dbReference type="Google" id="ProtNLM"/>
    </source>
</evidence>
<name>A0A9X2W543_9ENTR</name>
<sequence length="270" mass="28010">MPAGTITLTNNSTAVTGSGTAFATELKANDFLVVVVGGTTYTLGVSAVGSATALTLTTAYGGPTISGLAWTPIPNGALVGITAQIAADTARAIRGLNFDKANWQQVYSASGNVTVNLPDGSAFTGPSWKYLADNMLNKSQNLNDVANKATARANLGLVDPVATAWGLFAGTVSYSPSTTFNISSVTLLQTGIMQVNFATPMANTNYAVNVSFDPDSDPVAYFTTPAVPRSAYVPQSQKNLSNFRIYSGVNSSPSSATNMRFFNVSVFGGK</sequence>